<evidence type="ECO:0000313" key="4">
    <source>
        <dbReference type="EMBL" id="ALE91629.1"/>
    </source>
</evidence>
<dbReference type="KEGG" id="aaq:AOC05_03565"/>
<accession>A0A0M3UFU6</accession>
<dbReference type="SMART" id="SM00850">
    <property type="entry name" value="LytTR"/>
    <property type="match status" value="1"/>
</dbReference>
<dbReference type="PATRIC" id="fig|656366.3.peg.776"/>
<sequence length="241" mass="26349">MINVLVADDELPAVDELAFLLGKDARIGTIHRALGGAEALEILSTETVEAVFLDIHMPGFSGLELAKVIGQAACPPVVVFVTADDDRALEAFDLAAVDYLLKPVRTERLTQAVDRVFDLVAQPSTVDEVELITVDQGGVSRIIRLDEVRFVQAQGDYARLHTAEASYLIRVPLADLEQRWADSGFLRIHRSYLVCMQFVTALKLGSAKPTVSVAAADLPVSRRHLPTLRERLQATRVRPGA</sequence>
<dbReference type="Proteomes" id="UP000062833">
    <property type="component" value="Chromosome"/>
</dbReference>
<feature type="modified residue" description="4-aspartylphosphate" evidence="1">
    <location>
        <position position="54"/>
    </location>
</feature>
<dbReference type="Gene3D" id="3.40.50.2300">
    <property type="match status" value="1"/>
</dbReference>
<dbReference type="PANTHER" id="PTHR37299">
    <property type="entry name" value="TRANSCRIPTIONAL REGULATOR-RELATED"/>
    <property type="match status" value="1"/>
</dbReference>
<keyword evidence="5" id="KW-1185">Reference proteome</keyword>
<evidence type="ECO:0000313" key="5">
    <source>
        <dbReference type="Proteomes" id="UP000062833"/>
    </source>
</evidence>
<dbReference type="EMBL" id="CP012677">
    <property type="protein sequence ID" value="ALE91629.1"/>
    <property type="molecule type" value="Genomic_DNA"/>
</dbReference>
<gene>
    <name evidence="4" type="ORF">AOC05_03565</name>
</gene>
<evidence type="ECO:0000259" key="3">
    <source>
        <dbReference type="PROSITE" id="PS50930"/>
    </source>
</evidence>
<dbReference type="GO" id="GO:0003677">
    <property type="term" value="F:DNA binding"/>
    <property type="evidence" value="ECO:0007669"/>
    <property type="project" value="InterPro"/>
</dbReference>
<dbReference type="Pfam" id="PF00072">
    <property type="entry name" value="Response_reg"/>
    <property type="match status" value="1"/>
</dbReference>
<dbReference type="Gene3D" id="2.40.50.1020">
    <property type="entry name" value="LytTr DNA-binding domain"/>
    <property type="match status" value="1"/>
</dbReference>
<evidence type="ECO:0000256" key="1">
    <source>
        <dbReference type="PROSITE-ProRule" id="PRU00169"/>
    </source>
</evidence>
<name>A0A0M3UFU6_9MICC</name>
<proteinExistence type="predicted"/>
<dbReference type="InterPro" id="IPR007492">
    <property type="entry name" value="LytTR_DNA-bd_dom"/>
</dbReference>
<dbReference type="InterPro" id="IPR046947">
    <property type="entry name" value="LytR-like"/>
</dbReference>
<dbReference type="RefSeq" id="WP_062005755.1">
    <property type="nucleotide sequence ID" value="NZ_CP012677.1"/>
</dbReference>
<dbReference type="OrthoDB" id="236568at2"/>
<dbReference type="InterPro" id="IPR001789">
    <property type="entry name" value="Sig_transdc_resp-reg_receiver"/>
</dbReference>
<dbReference type="GO" id="GO:0000156">
    <property type="term" value="F:phosphorelay response regulator activity"/>
    <property type="evidence" value="ECO:0007669"/>
    <property type="project" value="InterPro"/>
</dbReference>
<feature type="domain" description="Response regulatory" evidence="2">
    <location>
        <begin position="3"/>
        <end position="117"/>
    </location>
</feature>
<reference evidence="5" key="1">
    <citation type="submission" date="2015-09" db="EMBL/GenBank/DDBJ databases">
        <title>Complete genome of Arthrobacter alpinus strain R3.8.</title>
        <authorList>
            <person name="See-Too W.S."/>
            <person name="Chan K.G."/>
        </authorList>
    </citation>
    <scope>NUCLEOTIDE SEQUENCE [LARGE SCALE GENOMIC DNA]</scope>
    <source>
        <strain evidence="5">R3.8</strain>
    </source>
</reference>
<dbReference type="SMART" id="SM00448">
    <property type="entry name" value="REC"/>
    <property type="match status" value="1"/>
</dbReference>
<dbReference type="PANTHER" id="PTHR37299:SF1">
    <property type="entry name" value="STAGE 0 SPORULATION PROTEIN A HOMOLOG"/>
    <property type="match status" value="1"/>
</dbReference>
<dbReference type="AlphaFoldDB" id="A0A0M3UFU6"/>
<protein>
    <submittedName>
        <fullName evidence="4">LytR family transcriptional regulator</fullName>
    </submittedName>
</protein>
<dbReference type="SUPFAM" id="SSF52172">
    <property type="entry name" value="CheY-like"/>
    <property type="match status" value="1"/>
</dbReference>
<keyword evidence="1" id="KW-0597">Phosphoprotein</keyword>
<evidence type="ECO:0000259" key="2">
    <source>
        <dbReference type="PROSITE" id="PS50110"/>
    </source>
</evidence>
<organism evidence="4 5">
    <name type="scientific">Arthrobacter alpinus</name>
    <dbReference type="NCBI Taxonomy" id="656366"/>
    <lineage>
        <taxon>Bacteria</taxon>
        <taxon>Bacillati</taxon>
        <taxon>Actinomycetota</taxon>
        <taxon>Actinomycetes</taxon>
        <taxon>Micrococcales</taxon>
        <taxon>Micrococcaceae</taxon>
        <taxon>Arthrobacter</taxon>
    </lineage>
</organism>
<feature type="domain" description="HTH LytTR-type" evidence="3">
    <location>
        <begin position="132"/>
        <end position="234"/>
    </location>
</feature>
<dbReference type="Pfam" id="PF04397">
    <property type="entry name" value="LytTR"/>
    <property type="match status" value="1"/>
</dbReference>
<dbReference type="InterPro" id="IPR011006">
    <property type="entry name" value="CheY-like_superfamily"/>
</dbReference>
<dbReference type="PROSITE" id="PS50110">
    <property type="entry name" value="RESPONSE_REGULATORY"/>
    <property type="match status" value="1"/>
</dbReference>
<dbReference type="PROSITE" id="PS50930">
    <property type="entry name" value="HTH_LYTTR"/>
    <property type="match status" value="1"/>
</dbReference>